<organism evidence="1 2">
    <name type="scientific">Aphis craccivora</name>
    <name type="common">Cowpea aphid</name>
    <dbReference type="NCBI Taxonomy" id="307492"/>
    <lineage>
        <taxon>Eukaryota</taxon>
        <taxon>Metazoa</taxon>
        <taxon>Ecdysozoa</taxon>
        <taxon>Arthropoda</taxon>
        <taxon>Hexapoda</taxon>
        <taxon>Insecta</taxon>
        <taxon>Pterygota</taxon>
        <taxon>Neoptera</taxon>
        <taxon>Paraneoptera</taxon>
        <taxon>Hemiptera</taxon>
        <taxon>Sternorrhyncha</taxon>
        <taxon>Aphidomorpha</taxon>
        <taxon>Aphidoidea</taxon>
        <taxon>Aphididae</taxon>
        <taxon>Aphidini</taxon>
        <taxon>Aphis</taxon>
        <taxon>Aphis</taxon>
    </lineage>
</organism>
<reference evidence="1 2" key="1">
    <citation type="submission" date="2019-08" db="EMBL/GenBank/DDBJ databases">
        <title>Whole genome of Aphis craccivora.</title>
        <authorList>
            <person name="Voronova N.V."/>
            <person name="Shulinski R.S."/>
            <person name="Bandarenka Y.V."/>
            <person name="Zhorov D.G."/>
            <person name="Warner D."/>
        </authorList>
    </citation>
    <scope>NUCLEOTIDE SEQUENCE [LARGE SCALE GENOMIC DNA]</scope>
    <source>
        <strain evidence="1">180601</strain>
        <tissue evidence="1">Whole Body</tissue>
    </source>
</reference>
<keyword evidence="2" id="KW-1185">Reference proteome</keyword>
<feature type="non-terminal residue" evidence="1">
    <location>
        <position position="1"/>
    </location>
</feature>
<gene>
    <name evidence="1" type="ORF">FWK35_00009210</name>
</gene>
<dbReference type="OrthoDB" id="6601970at2759"/>
<dbReference type="Proteomes" id="UP000478052">
    <property type="component" value="Unassembled WGS sequence"/>
</dbReference>
<dbReference type="AlphaFoldDB" id="A0A6G0YLC0"/>
<protein>
    <submittedName>
        <fullName evidence="1">KRAB-A domain-containing protein 2-like</fullName>
    </submittedName>
</protein>
<evidence type="ECO:0000313" key="2">
    <source>
        <dbReference type="Proteomes" id="UP000478052"/>
    </source>
</evidence>
<proteinExistence type="predicted"/>
<sequence>LDLKTLLESSKDKEITLREAAECSSLMGTQGYQRCHCKMKCKTNKCTCRVVGKLCNSKCHSSLSCENK</sequence>
<accession>A0A6G0YLC0</accession>
<comment type="caution">
    <text evidence="1">The sequence shown here is derived from an EMBL/GenBank/DDBJ whole genome shotgun (WGS) entry which is preliminary data.</text>
</comment>
<name>A0A6G0YLC0_APHCR</name>
<evidence type="ECO:0000313" key="1">
    <source>
        <dbReference type="EMBL" id="KAF0758161.1"/>
    </source>
</evidence>
<dbReference type="EMBL" id="VUJU01003364">
    <property type="protein sequence ID" value="KAF0758161.1"/>
    <property type="molecule type" value="Genomic_DNA"/>
</dbReference>